<gene>
    <name evidence="9" type="ORF">C482_16118</name>
</gene>
<keyword evidence="7 8" id="KW-0472">Membrane</keyword>
<evidence type="ECO:0000256" key="5">
    <source>
        <dbReference type="ARBA" id="ARBA00022692"/>
    </source>
</evidence>
<dbReference type="PANTHER" id="PTHR30472">
    <property type="entry name" value="FERRIC ENTEROBACTIN TRANSPORT SYSTEM PERMEASE PROTEIN"/>
    <property type="match status" value="1"/>
</dbReference>
<comment type="caution">
    <text evidence="9">The sequence shown here is derived from an EMBL/GenBank/DDBJ whole genome shotgun (WGS) entry which is preliminary data.</text>
</comment>
<feature type="transmembrane region" description="Helical" evidence="8">
    <location>
        <begin position="218"/>
        <end position="237"/>
    </location>
</feature>
<keyword evidence="6 8" id="KW-1133">Transmembrane helix</keyword>
<keyword evidence="10" id="KW-1185">Reference proteome</keyword>
<dbReference type="Proteomes" id="UP000011693">
    <property type="component" value="Unassembled WGS sequence"/>
</dbReference>
<dbReference type="STRING" id="1227492.C482_16118"/>
<dbReference type="InterPro" id="IPR037294">
    <property type="entry name" value="ABC_BtuC-like"/>
</dbReference>
<dbReference type="InterPro" id="IPR000522">
    <property type="entry name" value="ABC_transptr_permease_BtuC"/>
</dbReference>
<keyword evidence="3" id="KW-0813">Transport</keyword>
<evidence type="ECO:0000313" key="10">
    <source>
        <dbReference type="Proteomes" id="UP000011693"/>
    </source>
</evidence>
<protein>
    <submittedName>
        <fullName evidence="9">Iron(III) ABC transporter permease</fullName>
    </submittedName>
</protein>
<feature type="transmembrane region" description="Helical" evidence="8">
    <location>
        <begin position="89"/>
        <end position="109"/>
    </location>
</feature>
<feature type="transmembrane region" description="Helical" evidence="8">
    <location>
        <begin position="244"/>
        <end position="265"/>
    </location>
</feature>
<dbReference type="PATRIC" id="fig|1227492.4.peg.3205"/>
<dbReference type="AlphaFoldDB" id="M0AFK2"/>
<evidence type="ECO:0000256" key="2">
    <source>
        <dbReference type="ARBA" id="ARBA00007935"/>
    </source>
</evidence>
<name>M0AFK2_9EURY</name>
<dbReference type="GO" id="GO:0022857">
    <property type="term" value="F:transmembrane transporter activity"/>
    <property type="evidence" value="ECO:0007669"/>
    <property type="project" value="InterPro"/>
</dbReference>
<dbReference type="SUPFAM" id="SSF81345">
    <property type="entry name" value="ABC transporter involved in vitamin B12 uptake, BtuC"/>
    <property type="match status" value="1"/>
</dbReference>
<feature type="transmembrane region" description="Helical" evidence="8">
    <location>
        <begin position="58"/>
        <end position="77"/>
    </location>
</feature>
<evidence type="ECO:0000256" key="6">
    <source>
        <dbReference type="ARBA" id="ARBA00022989"/>
    </source>
</evidence>
<evidence type="ECO:0000256" key="8">
    <source>
        <dbReference type="SAM" id="Phobius"/>
    </source>
</evidence>
<feature type="transmembrane region" description="Helical" evidence="8">
    <location>
        <begin position="29"/>
        <end position="52"/>
    </location>
</feature>
<proteinExistence type="inferred from homology"/>
<keyword evidence="5 8" id="KW-0812">Transmembrane</keyword>
<dbReference type="EMBL" id="AOIN01000086">
    <property type="protein sequence ID" value="ELY96118.1"/>
    <property type="molecule type" value="Genomic_DNA"/>
</dbReference>
<dbReference type="Pfam" id="PF01032">
    <property type="entry name" value="FecCD"/>
    <property type="match status" value="1"/>
</dbReference>
<comment type="subcellular location">
    <subcellularLocation>
        <location evidence="1">Cell membrane</location>
        <topology evidence="1">Multi-pass membrane protein</topology>
    </subcellularLocation>
</comment>
<dbReference type="GO" id="GO:0033214">
    <property type="term" value="P:siderophore-iron import into cell"/>
    <property type="evidence" value="ECO:0007669"/>
    <property type="project" value="TreeGrafter"/>
</dbReference>
<accession>M0AFK2</accession>
<comment type="similarity">
    <text evidence="2">Belongs to the binding-protein-dependent transport system permease family. FecCD subfamily.</text>
</comment>
<dbReference type="CDD" id="cd06550">
    <property type="entry name" value="TM_ABC_iron-siderophores_like"/>
    <property type="match status" value="1"/>
</dbReference>
<dbReference type="GO" id="GO:0005886">
    <property type="term" value="C:plasma membrane"/>
    <property type="evidence" value="ECO:0007669"/>
    <property type="project" value="UniProtKB-SubCell"/>
</dbReference>
<feature type="transmembrane region" description="Helical" evidence="8">
    <location>
        <begin position="181"/>
        <end position="206"/>
    </location>
</feature>
<evidence type="ECO:0000313" key="9">
    <source>
        <dbReference type="EMBL" id="ELY96118.1"/>
    </source>
</evidence>
<evidence type="ECO:0000256" key="3">
    <source>
        <dbReference type="ARBA" id="ARBA00022448"/>
    </source>
</evidence>
<reference evidence="9 10" key="1">
    <citation type="journal article" date="2014" name="PLoS Genet.">
        <title>Phylogenetically driven sequencing of extremely halophilic archaea reveals strategies for static and dynamic osmo-response.</title>
        <authorList>
            <person name="Becker E.A."/>
            <person name="Seitzer P.M."/>
            <person name="Tritt A."/>
            <person name="Larsen D."/>
            <person name="Krusor M."/>
            <person name="Yao A.I."/>
            <person name="Wu D."/>
            <person name="Madern D."/>
            <person name="Eisen J.A."/>
            <person name="Darling A.E."/>
            <person name="Facciotti M.T."/>
        </authorList>
    </citation>
    <scope>NUCLEOTIDE SEQUENCE [LARGE SCALE GENOMIC DNA]</scope>
    <source>
        <strain evidence="9 10">JCM 10990</strain>
    </source>
</reference>
<feature type="transmembrane region" description="Helical" evidence="8">
    <location>
        <begin position="129"/>
        <end position="148"/>
    </location>
</feature>
<organism evidence="9 10">
    <name type="scientific">Natrialba chahannaoensis JCM 10990</name>
    <dbReference type="NCBI Taxonomy" id="1227492"/>
    <lineage>
        <taxon>Archaea</taxon>
        <taxon>Methanobacteriati</taxon>
        <taxon>Methanobacteriota</taxon>
        <taxon>Stenosarchaea group</taxon>
        <taxon>Halobacteria</taxon>
        <taxon>Halobacteriales</taxon>
        <taxon>Natrialbaceae</taxon>
        <taxon>Natrialba</taxon>
    </lineage>
</organism>
<evidence type="ECO:0000256" key="7">
    <source>
        <dbReference type="ARBA" id="ARBA00023136"/>
    </source>
</evidence>
<dbReference type="Gene3D" id="1.10.3470.10">
    <property type="entry name" value="ABC transporter involved in vitamin B12 uptake, BtuC"/>
    <property type="match status" value="1"/>
</dbReference>
<evidence type="ECO:0000256" key="4">
    <source>
        <dbReference type="ARBA" id="ARBA00022475"/>
    </source>
</evidence>
<dbReference type="PANTHER" id="PTHR30472:SF25">
    <property type="entry name" value="ABC TRANSPORTER PERMEASE PROTEIN MJ0876-RELATED"/>
    <property type="match status" value="1"/>
</dbReference>
<evidence type="ECO:0000256" key="1">
    <source>
        <dbReference type="ARBA" id="ARBA00004651"/>
    </source>
</evidence>
<sequence length="272" mass="28267">MIGILGGAGLAAAGVMLQGILKNPLASPYTLGIGSGAGFGAAIAITTGIGAIGGSFAIAGNAFLFALIPAVVIYLLVHYKDATPETMILAGIAMVYVFEAGVTLIQYFARPEDVEQIVFWTVGDLGRATGTQTVLVLIVLVVCLPLLYKMSWSLNAMLAGDQTAASLGVDVERKRIQIMGLASIITTVVISFTGSIAFVGLVAPHIGRIAVGTDHRYLLPGSCILGAVLVLGSDIVARTVLAPIIIPVGVITSLLGGPLFLYLVLKRRKSYW</sequence>
<keyword evidence="4" id="KW-1003">Cell membrane</keyword>